<protein>
    <submittedName>
        <fullName evidence="1">Uncharacterized protein</fullName>
    </submittedName>
</protein>
<accession>A0A0L0NQN4</accession>
<proteinExistence type="predicted"/>
<gene>
    <name evidence="1" type="ORF">QG37_07204</name>
</gene>
<reference evidence="2" key="1">
    <citation type="journal article" date="2015" name="BMC Genomics">
        <title>Draft genome of a commonly misdiagnosed multidrug resistant pathogen Candida auris.</title>
        <authorList>
            <person name="Chatterjee S."/>
            <person name="Alampalli S.V."/>
            <person name="Nageshan R.K."/>
            <person name="Chettiar S.T."/>
            <person name="Joshi S."/>
            <person name="Tatu U.S."/>
        </authorList>
    </citation>
    <scope>NUCLEOTIDE SEQUENCE [LARGE SCALE GENOMIC DNA]</scope>
    <source>
        <strain evidence="2">6684</strain>
    </source>
</reference>
<dbReference type="AlphaFoldDB" id="A0A0L0NQN4"/>
<dbReference type="Proteomes" id="UP000037122">
    <property type="component" value="Unassembled WGS sequence"/>
</dbReference>
<name>A0A0L0NQN4_CANAR</name>
<dbReference type="VEuPathDB" id="FungiDB:QG37_07204"/>
<comment type="caution">
    <text evidence="1">The sequence shown here is derived from an EMBL/GenBank/DDBJ whole genome shotgun (WGS) entry which is preliminary data.</text>
</comment>
<sequence length="45" mass="5151">MLKTSRTTFEMAAKKSDFYSALQSNSRQQVMANRVLQDVKEKGLL</sequence>
<evidence type="ECO:0000313" key="1">
    <source>
        <dbReference type="EMBL" id="KND96467.1"/>
    </source>
</evidence>
<evidence type="ECO:0000313" key="2">
    <source>
        <dbReference type="Proteomes" id="UP000037122"/>
    </source>
</evidence>
<dbReference type="EMBL" id="LGST01000055">
    <property type="protein sequence ID" value="KND96467.1"/>
    <property type="molecule type" value="Genomic_DNA"/>
</dbReference>
<organism evidence="1 2">
    <name type="scientific">Candidozyma auris</name>
    <name type="common">Yeast</name>
    <name type="synonym">Candida auris</name>
    <dbReference type="NCBI Taxonomy" id="498019"/>
    <lineage>
        <taxon>Eukaryota</taxon>
        <taxon>Fungi</taxon>
        <taxon>Dikarya</taxon>
        <taxon>Ascomycota</taxon>
        <taxon>Saccharomycotina</taxon>
        <taxon>Pichiomycetes</taxon>
        <taxon>Metschnikowiaceae</taxon>
        <taxon>Candidozyma</taxon>
    </lineage>
</organism>